<dbReference type="Proteomes" id="UP000010121">
    <property type="component" value="Unassembled WGS sequence"/>
</dbReference>
<evidence type="ECO:0000256" key="1">
    <source>
        <dbReference type="SAM" id="SignalP"/>
    </source>
</evidence>
<gene>
    <name evidence="2" type="ORF">Rsw2DRAFT_0179</name>
</gene>
<proteinExistence type="predicted"/>
<accession>C8RWK1</accession>
<keyword evidence="3" id="KW-1185">Reference proteome</keyword>
<feature type="chain" id="PRO_5002989688" evidence="1">
    <location>
        <begin position="21"/>
        <end position="57"/>
    </location>
</feature>
<sequence>MKTLTQALTLLLLAAAPALAQNITINLPNLTWPDDTTASQGCIDPVTLAATACTPSK</sequence>
<reference evidence="2 3" key="1">
    <citation type="submission" date="2009-08" db="EMBL/GenBank/DDBJ databases">
        <title>The draft genome of Rhodobacter sp. SW2.</title>
        <authorList>
            <consortium name="US DOE Joint Genome Institute (JGI-PGF)"/>
            <person name="Lucas S."/>
            <person name="Copeland A."/>
            <person name="Lapidus A."/>
            <person name="Glavina del Rio T."/>
            <person name="Tice H."/>
            <person name="Bruce D."/>
            <person name="Goodwin L."/>
            <person name="Pitluck S."/>
            <person name="Larimer F."/>
            <person name="Land M.L."/>
            <person name="Hauser L."/>
            <person name="Emerson D."/>
        </authorList>
    </citation>
    <scope>NUCLEOTIDE SEQUENCE [LARGE SCALE GENOMIC DNA]</scope>
    <source>
        <strain evidence="2 3">SW2</strain>
    </source>
</reference>
<evidence type="ECO:0000313" key="3">
    <source>
        <dbReference type="Proteomes" id="UP000010121"/>
    </source>
</evidence>
<organism evidence="2 3">
    <name type="scientific">Rhodobacter ferrooxidans</name>
    <dbReference type="NCBI Taxonomy" id="371731"/>
    <lineage>
        <taxon>Bacteria</taxon>
        <taxon>Pseudomonadati</taxon>
        <taxon>Pseudomonadota</taxon>
        <taxon>Alphaproteobacteria</taxon>
        <taxon>Rhodobacterales</taxon>
        <taxon>Rhodobacter group</taxon>
        <taxon>Rhodobacter</taxon>
    </lineage>
</organism>
<comment type="caution">
    <text evidence="2">The sequence shown here is derived from an EMBL/GenBank/DDBJ whole genome shotgun (WGS) entry which is preliminary data.</text>
</comment>
<dbReference type="STRING" id="371731.Rsw2DRAFT_0179"/>
<evidence type="ECO:0000313" key="2">
    <source>
        <dbReference type="EMBL" id="EEW26944.1"/>
    </source>
</evidence>
<protein>
    <submittedName>
        <fullName evidence="2">Uncharacterized protein</fullName>
    </submittedName>
</protein>
<dbReference type="AlphaFoldDB" id="C8RWK1"/>
<feature type="signal peptide" evidence="1">
    <location>
        <begin position="1"/>
        <end position="20"/>
    </location>
</feature>
<keyword evidence="1" id="KW-0732">Signal</keyword>
<dbReference type="EMBL" id="ACYY01000001">
    <property type="protein sequence ID" value="EEW26944.1"/>
    <property type="molecule type" value="Genomic_DNA"/>
</dbReference>
<name>C8RWK1_9RHOB</name>
<dbReference type="RefSeq" id="WP_008027102.1">
    <property type="nucleotide sequence ID" value="NZ_ACYY01000001.1"/>
</dbReference>